<feature type="domain" description="Calcineurin-like phosphoesterase" evidence="11">
    <location>
        <begin position="5"/>
        <end position="199"/>
    </location>
</feature>
<dbReference type="GO" id="GO:0030145">
    <property type="term" value="F:manganese ion binding"/>
    <property type="evidence" value="ECO:0007669"/>
    <property type="project" value="UniProtKB-UniRule"/>
</dbReference>
<keyword evidence="7 10" id="KW-0443">Lipid metabolism</keyword>
<evidence type="ECO:0000313" key="13">
    <source>
        <dbReference type="Proteomes" id="UP000234845"/>
    </source>
</evidence>
<reference evidence="13" key="1">
    <citation type="submission" date="2017-11" db="EMBL/GenBank/DDBJ databases">
        <title>The draft genome sequence of Chromatocurvus sp. F02.</title>
        <authorList>
            <person name="Du Z.-J."/>
            <person name="Chang Y.-Q."/>
        </authorList>
    </citation>
    <scope>NUCLEOTIDE SEQUENCE [LARGE SCALE GENOMIC DNA]</scope>
    <source>
        <strain evidence="13">F02</strain>
    </source>
</reference>
<dbReference type="InterPro" id="IPR029052">
    <property type="entry name" value="Metallo-depent_PP-like"/>
</dbReference>
<feature type="binding site" evidence="10">
    <location>
        <position position="114"/>
    </location>
    <ligand>
        <name>Mn(2+)</name>
        <dbReference type="ChEBI" id="CHEBI:29035"/>
        <label>2</label>
    </ligand>
</feature>
<dbReference type="Pfam" id="PF00149">
    <property type="entry name" value="Metallophos"/>
    <property type="match status" value="1"/>
</dbReference>
<evidence type="ECO:0000256" key="4">
    <source>
        <dbReference type="ARBA" id="ARBA00022556"/>
    </source>
</evidence>
<dbReference type="InterPro" id="IPR043461">
    <property type="entry name" value="LpxH-like"/>
</dbReference>
<dbReference type="InterPro" id="IPR004843">
    <property type="entry name" value="Calcineurin-like_PHP"/>
</dbReference>
<evidence type="ECO:0000256" key="10">
    <source>
        <dbReference type="HAMAP-Rule" id="MF_00575"/>
    </source>
</evidence>
<evidence type="ECO:0000259" key="11">
    <source>
        <dbReference type="Pfam" id="PF00149"/>
    </source>
</evidence>
<protein>
    <recommendedName>
        <fullName evidence="10">UDP-2,3-diacylglucosamine hydrolase</fullName>
        <ecNumber evidence="10">3.6.1.54</ecNumber>
    </recommendedName>
    <alternativeName>
        <fullName evidence="10">UDP-2,3-diacylglucosamine diphosphatase</fullName>
    </alternativeName>
</protein>
<feature type="binding site" evidence="10">
    <location>
        <position position="195"/>
    </location>
    <ligand>
        <name>substrate</name>
    </ligand>
</feature>
<comment type="function">
    <text evidence="10">Hydrolyzes the pyrophosphate bond of UDP-2,3-diacylglucosamine to yield 2,3-diacylglucosamine 1-phosphate (lipid X) and UMP by catalyzing the attack of water at the alpha-P atom. Involved in the biosynthesis of lipid A, a phosphorylated glycolipid that anchors the lipopolysaccharide to the outer membrane of the cell.</text>
</comment>
<comment type="catalytic activity">
    <reaction evidence="10">
        <text>UDP-2-N,3-O-bis[(3R)-3-hydroxytetradecanoyl]-alpha-D-glucosamine + H2O = 2-N,3-O-bis[(3R)-3-hydroxytetradecanoyl]-alpha-D-glucosaminyl 1-phosphate + UMP + 2 H(+)</text>
        <dbReference type="Rhea" id="RHEA:25213"/>
        <dbReference type="ChEBI" id="CHEBI:15377"/>
        <dbReference type="ChEBI" id="CHEBI:15378"/>
        <dbReference type="ChEBI" id="CHEBI:57865"/>
        <dbReference type="ChEBI" id="CHEBI:57957"/>
        <dbReference type="ChEBI" id="CHEBI:78847"/>
        <dbReference type="EC" id="3.6.1.54"/>
    </reaction>
</comment>
<keyword evidence="2 10" id="KW-0444">Lipid biosynthesis</keyword>
<feature type="binding site" evidence="10">
    <location>
        <position position="195"/>
    </location>
    <ligand>
        <name>Mn(2+)</name>
        <dbReference type="ChEBI" id="CHEBI:29035"/>
        <label>2</label>
    </ligand>
</feature>
<comment type="cofactor">
    <cofactor evidence="10">
        <name>Mn(2+)</name>
        <dbReference type="ChEBI" id="CHEBI:29035"/>
    </cofactor>
    <text evidence="10">Binds 2 Mn(2+) ions per subunit in a binuclear metal center.</text>
</comment>
<dbReference type="GO" id="GO:0009245">
    <property type="term" value="P:lipid A biosynthetic process"/>
    <property type="evidence" value="ECO:0007669"/>
    <property type="project" value="UniProtKB-UniRule"/>
</dbReference>
<feature type="binding site" evidence="10">
    <location>
        <position position="41"/>
    </location>
    <ligand>
        <name>Mn(2+)</name>
        <dbReference type="ChEBI" id="CHEBI:29035"/>
        <label>1</label>
    </ligand>
</feature>
<dbReference type="HAMAP" id="MF_00575">
    <property type="entry name" value="LpxH"/>
    <property type="match status" value="1"/>
</dbReference>
<dbReference type="EC" id="3.6.1.54" evidence="10"/>
<dbReference type="GO" id="GO:0008758">
    <property type="term" value="F:UDP-2,3-diacylglucosamine hydrolase activity"/>
    <property type="evidence" value="ECO:0007669"/>
    <property type="project" value="UniProtKB-UniRule"/>
</dbReference>
<feature type="binding site" evidence="10">
    <location>
        <begin position="79"/>
        <end position="80"/>
    </location>
    <ligand>
        <name>substrate</name>
    </ligand>
</feature>
<dbReference type="AlphaFoldDB" id="A0A2N5Y1M2"/>
<dbReference type="NCBIfam" id="TIGR01854">
    <property type="entry name" value="lipid_A_lpxH"/>
    <property type="match status" value="1"/>
</dbReference>
<evidence type="ECO:0000256" key="8">
    <source>
        <dbReference type="ARBA" id="ARBA00023136"/>
    </source>
</evidence>
<comment type="caution">
    <text evidence="12">The sequence shown here is derived from an EMBL/GenBank/DDBJ whole genome shotgun (WGS) entry which is preliminary data.</text>
</comment>
<keyword evidence="3 10" id="KW-0997">Cell inner membrane</keyword>
<comment type="similarity">
    <text evidence="10">Belongs to the LpxH family.</text>
</comment>
<feature type="binding site" evidence="10">
    <location>
        <position position="167"/>
    </location>
    <ligand>
        <name>substrate</name>
    </ligand>
</feature>
<feature type="binding site" evidence="10">
    <location>
        <position position="122"/>
    </location>
    <ligand>
        <name>substrate</name>
    </ligand>
</feature>
<dbReference type="SUPFAM" id="SSF56300">
    <property type="entry name" value="Metallo-dependent phosphatases"/>
    <property type="match status" value="1"/>
</dbReference>
<proteinExistence type="inferred from homology"/>
<dbReference type="UniPathway" id="UPA00359">
    <property type="reaction ID" value="UER00480"/>
</dbReference>
<evidence type="ECO:0000256" key="6">
    <source>
        <dbReference type="ARBA" id="ARBA00022801"/>
    </source>
</evidence>
<dbReference type="NCBIfam" id="NF003743">
    <property type="entry name" value="PRK05340.1"/>
    <property type="match status" value="1"/>
</dbReference>
<dbReference type="Gene3D" id="3.60.21.10">
    <property type="match status" value="1"/>
</dbReference>
<evidence type="ECO:0000256" key="2">
    <source>
        <dbReference type="ARBA" id="ARBA00022516"/>
    </source>
</evidence>
<keyword evidence="8 10" id="KW-0472">Membrane</keyword>
<dbReference type="CDD" id="cd07398">
    <property type="entry name" value="MPP_YbbF-LpxH"/>
    <property type="match status" value="1"/>
</dbReference>
<evidence type="ECO:0000256" key="5">
    <source>
        <dbReference type="ARBA" id="ARBA00022723"/>
    </source>
</evidence>
<dbReference type="RefSeq" id="WP_101521546.1">
    <property type="nucleotide sequence ID" value="NZ_PKLZ01000008.1"/>
</dbReference>
<evidence type="ECO:0000256" key="7">
    <source>
        <dbReference type="ARBA" id="ARBA00023098"/>
    </source>
</evidence>
<dbReference type="EMBL" id="PKLZ01000008">
    <property type="protein sequence ID" value="PLW82294.1"/>
    <property type="molecule type" value="Genomic_DNA"/>
</dbReference>
<evidence type="ECO:0000256" key="9">
    <source>
        <dbReference type="ARBA" id="ARBA00023211"/>
    </source>
</evidence>
<feature type="binding site" evidence="10">
    <location>
        <position position="41"/>
    </location>
    <ligand>
        <name>Mn(2+)</name>
        <dbReference type="ChEBI" id="CHEBI:29035"/>
        <label>2</label>
    </ligand>
</feature>
<keyword evidence="1 10" id="KW-1003">Cell membrane</keyword>
<feature type="binding site" evidence="10">
    <location>
        <position position="9"/>
    </location>
    <ligand>
        <name>Mn(2+)</name>
        <dbReference type="ChEBI" id="CHEBI:29035"/>
        <label>1</label>
    </ligand>
</feature>
<dbReference type="GO" id="GO:0019897">
    <property type="term" value="C:extrinsic component of plasma membrane"/>
    <property type="evidence" value="ECO:0007669"/>
    <property type="project" value="UniProtKB-UniRule"/>
</dbReference>
<keyword evidence="5 10" id="KW-0479">Metal-binding</keyword>
<dbReference type="GO" id="GO:0005737">
    <property type="term" value="C:cytoplasm"/>
    <property type="evidence" value="ECO:0007669"/>
    <property type="project" value="InterPro"/>
</dbReference>
<gene>
    <name evidence="10" type="primary">lpxH</name>
    <name evidence="12" type="ORF">CWI75_11000</name>
</gene>
<organism evidence="12 13">
    <name type="scientific">Kineobactrum sediminis</name>
    <dbReference type="NCBI Taxonomy" id="1905677"/>
    <lineage>
        <taxon>Bacteria</taxon>
        <taxon>Pseudomonadati</taxon>
        <taxon>Pseudomonadota</taxon>
        <taxon>Gammaproteobacteria</taxon>
        <taxon>Cellvibrionales</taxon>
        <taxon>Halieaceae</taxon>
        <taxon>Kineobactrum</taxon>
    </lineage>
</organism>
<keyword evidence="4 10" id="KW-0441">Lipid A biosynthesis</keyword>
<feature type="binding site" evidence="10">
    <location>
        <position position="197"/>
    </location>
    <ligand>
        <name>Mn(2+)</name>
        <dbReference type="ChEBI" id="CHEBI:29035"/>
        <label>1</label>
    </ligand>
</feature>
<feature type="binding site" evidence="10">
    <location>
        <position position="164"/>
    </location>
    <ligand>
        <name>substrate</name>
    </ligand>
</feature>
<keyword evidence="6 10" id="KW-0378">Hydrolase</keyword>
<keyword evidence="13" id="KW-1185">Reference proteome</keyword>
<name>A0A2N5Y1M2_9GAMM</name>
<sequence>MPVTYFISDLHLEATRPDTVRALRRFLLEHRDCDALYILGDLFELWIGDDDDTPLVAEVTEMLQRFTAAGPALYLMQGNRDFLLGKRFCREVGARLLRDPSVINLYGTPTLLTHGDSLCTQDAEYQAFRKTTRTASWQAELLARSLDERRTLARELRTMSREANSNKAEDIMDVNPEAVESALLDHEVRQMIHGHTHRPARHVHTAGVRWVLGDWNSKGWMIRATPNNIDLLDFDIQSIS</sequence>
<dbReference type="PANTHER" id="PTHR34990:SF1">
    <property type="entry name" value="UDP-2,3-DIACYLGLUCOSAMINE HYDROLASE"/>
    <property type="match status" value="1"/>
</dbReference>
<evidence type="ECO:0000256" key="1">
    <source>
        <dbReference type="ARBA" id="ARBA00022475"/>
    </source>
</evidence>
<evidence type="ECO:0000256" key="3">
    <source>
        <dbReference type="ARBA" id="ARBA00022519"/>
    </source>
</evidence>
<comment type="pathway">
    <text evidence="10">Glycolipid biosynthesis; lipid IV(A) biosynthesis; lipid IV(A) from (3R)-3-hydroxytetradecanoyl-[acyl-carrier-protein] and UDP-N-acetyl-alpha-D-glucosamine: step 4/6.</text>
</comment>
<dbReference type="InterPro" id="IPR010138">
    <property type="entry name" value="UDP-diacylglucosamine_Hdrlase"/>
</dbReference>
<accession>A0A2N5Y1M2</accession>
<feature type="binding site" evidence="10">
    <location>
        <position position="160"/>
    </location>
    <ligand>
        <name>substrate</name>
    </ligand>
</feature>
<dbReference type="PANTHER" id="PTHR34990">
    <property type="entry name" value="UDP-2,3-DIACYLGLUCOSAMINE HYDROLASE-RELATED"/>
    <property type="match status" value="1"/>
</dbReference>
<feature type="binding site" evidence="10">
    <location>
        <position position="11"/>
    </location>
    <ligand>
        <name>Mn(2+)</name>
        <dbReference type="ChEBI" id="CHEBI:29035"/>
        <label>1</label>
    </ligand>
</feature>
<comment type="subcellular location">
    <subcellularLocation>
        <location evidence="10">Cell inner membrane</location>
        <topology evidence="10">Peripheral membrane protein</topology>
        <orientation evidence="10">Cytoplasmic side</orientation>
    </subcellularLocation>
</comment>
<dbReference type="Proteomes" id="UP000234845">
    <property type="component" value="Unassembled WGS sequence"/>
</dbReference>
<dbReference type="OrthoDB" id="9783283at2"/>
<keyword evidence="9 10" id="KW-0464">Manganese</keyword>
<feature type="binding site" evidence="10">
    <location>
        <position position="79"/>
    </location>
    <ligand>
        <name>Mn(2+)</name>
        <dbReference type="ChEBI" id="CHEBI:29035"/>
        <label>2</label>
    </ligand>
</feature>
<evidence type="ECO:0000313" key="12">
    <source>
        <dbReference type="EMBL" id="PLW82294.1"/>
    </source>
</evidence>